<dbReference type="Proteomes" id="UP001157733">
    <property type="component" value="Chromosome"/>
</dbReference>
<organism evidence="2 3">
    <name type="scientific">Nitrospina watsonii</name>
    <dbReference type="NCBI Taxonomy" id="1323948"/>
    <lineage>
        <taxon>Bacteria</taxon>
        <taxon>Pseudomonadati</taxon>
        <taxon>Nitrospinota/Tectimicrobiota group</taxon>
        <taxon>Nitrospinota</taxon>
        <taxon>Nitrospinia</taxon>
        <taxon>Nitrospinales</taxon>
        <taxon>Nitrospinaceae</taxon>
        <taxon>Nitrospina</taxon>
    </lineage>
</organism>
<name>A0ABN8VVN1_9BACT</name>
<evidence type="ECO:0000313" key="2">
    <source>
        <dbReference type="EMBL" id="CAI2717723.1"/>
    </source>
</evidence>
<dbReference type="InterPro" id="IPR006640">
    <property type="entry name" value="SprT-like_domain"/>
</dbReference>
<dbReference type="RefSeq" id="WP_282010643.1">
    <property type="nucleotide sequence ID" value="NZ_OX336137.1"/>
</dbReference>
<gene>
    <name evidence="2" type="ORF">NSPWAT_0864</name>
</gene>
<proteinExistence type="predicted"/>
<sequence>MTAIATHTPTHTIKPGTVVLGEGRFSSAEAYRALFRVKKAGFEFLGQVNVQLDADGVRFEMFNANYFELFEAEPEAVMETLARHVLNQVLGRDTLNDRFRDIIHSRLEESILQPLVAEEEPEAETDPRDLQGILERLNAEYFGGQVDAVIEWSKETKLTNRRSVRFGSYDSKKKLIRIHPRLKQDFVPVSVLELTVFHEMCHQAVPPVRGNGQWKSHHKAFKAREKEYKHYREAMQWEKKHWAKLLAPSPSE</sequence>
<keyword evidence="3" id="KW-1185">Reference proteome</keyword>
<feature type="domain" description="SprT-like" evidence="1">
    <location>
        <begin position="131"/>
        <end position="237"/>
    </location>
</feature>
<dbReference type="Pfam" id="PF10263">
    <property type="entry name" value="SprT-like"/>
    <property type="match status" value="1"/>
</dbReference>
<dbReference type="EMBL" id="OX336137">
    <property type="protein sequence ID" value="CAI2717723.1"/>
    <property type="molecule type" value="Genomic_DNA"/>
</dbReference>
<evidence type="ECO:0000313" key="3">
    <source>
        <dbReference type="Proteomes" id="UP001157733"/>
    </source>
</evidence>
<evidence type="ECO:0000259" key="1">
    <source>
        <dbReference type="Pfam" id="PF10263"/>
    </source>
</evidence>
<accession>A0ABN8VVN1</accession>
<reference evidence="2 3" key="1">
    <citation type="submission" date="2022-09" db="EMBL/GenBank/DDBJ databases">
        <authorList>
            <person name="Kop L."/>
        </authorList>
    </citation>
    <scope>NUCLEOTIDE SEQUENCE [LARGE SCALE GENOMIC DNA]</scope>
    <source>
        <strain evidence="2 3">347</strain>
    </source>
</reference>
<protein>
    <submittedName>
        <fullName evidence="2">SprT-like domain-containing protein</fullName>
    </submittedName>
</protein>